<dbReference type="InterPro" id="IPR050832">
    <property type="entry name" value="Bact_Acetyltransf"/>
</dbReference>
<dbReference type="Pfam" id="PF00583">
    <property type="entry name" value="Acetyltransf_1"/>
    <property type="match status" value="1"/>
</dbReference>
<name>A0A3R9QFP1_9BACI</name>
<reference evidence="4 5" key="1">
    <citation type="submission" date="2018-10" db="EMBL/GenBank/DDBJ databases">
        <title>Draft genome sequence of Bacillus salarius IM0101, isolated from a hypersaline soil in Inner Mongolia, China.</title>
        <authorList>
            <person name="Yamprayoonswat W."/>
            <person name="Boonvisut S."/>
            <person name="Jumpathong W."/>
            <person name="Sittihan S."/>
            <person name="Ruangsuj P."/>
            <person name="Wanthongcharoen S."/>
            <person name="Thongpramul N."/>
            <person name="Pimmason S."/>
            <person name="Yu B."/>
            <person name="Yasawong M."/>
        </authorList>
    </citation>
    <scope>NUCLEOTIDE SEQUENCE [LARGE SCALE GENOMIC DNA]</scope>
    <source>
        <strain evidence="4 5">IM0101</strain>
    </source>
</reference>
<organism evidence="4 5">
    <name type="scientific">Salibacterium salarium</name>
    <dbReference type="NCBI Taxonomy" id="284579"/>
    <lineage>
        <taxon>Bacteria</taxon>
        <taxon>Bacillati</taxon>
        <taxon>Bacillota</taxon>
        <taxon>Bacilli</taxon>
        <taxon>Bacillales</taxon>
        <taxon>Bacillaceae</taxon>
    </lineage>
</organism>
<dbReference type="Proteomes" id="UP000275076">
    <property type="component" value="Unassembled WGS sequence"/>
</dbReference>
<accession>A0A3R9QFP1</accession>
<evidence type="ECO:0000313" key="4">
    <source>
        <dbReference type="EMBL" id="RSL29393.1"/>
    </source>
</evidence>
<dbReference type="PROSITE" id="PS51186">
    <property type="entry name" value="GNAT"/>
    <property type="match status" value="1"/>
</dbReference>
<dbReference type="GO" id="GO:0016747">
    <property type="term" value="F:acyltransferase activity, transferring groups other than amino-acyl groups"/>
    <property type="evidence" value="ECO:0007669"/>
    <property type="project" value="InterPro"/>
</dbReference>
<proteinExistence type="predicted"/>
<dbReference type="PANTHER" id="PTHR43877">
    <property type="entry name" value="AMINOALKYLPHOSPHONATE N-ACETYLTRANSFERASE-RELATED-RELATED"/>
    <property type="match status" value="1"/>
</dbReference>
<dbReference type="AlphaFoldDB" id="A0A3R9QFP1"/>
<dbReference type="OrthoDB" id="2594246at2"/>
<evidence type="ECO:0000256" key="1">
    <source>
        <dbReference type="ARBA" id="ARBA00022679"/>
    </source>
</evidence>
<evidence type="ECO:0000313" key="5">
    <source>
        <dbReference type="Proteomes" id="UP000275076"/>
    </source>
</evidence>
<dbReference type="RefSeq" id="WP_125562635.1">
    <property type="nucleotide sequence ID" value="NZ_RBVX01000070.1"/>
</dbReference>
<dbReference type="EMBL" id="RBVX01000070">
    <property type="protein sequence ID" value="RSL29393.1"/>
    <property type="molecule type" value="Genomic_DNA"/>
</dbReference>
<dbReference type="SUPFAM" id="SSF55729">
    <property type="entry name" value="Acyl-CoA N-acyltransferases (Nat)"/>
    <property type="match status" value="1"/>
</dbReference>
<sequence>MKIIEANPEEAETVRIVMQSAFEEYKQDSPPSGAMEETTESIQKAVQNQEETAAVCYIDNTAVGVVRMREEEDSMYFFRLSVLPEKRGNGIGMALVQWVEKKAASLGKTTVYCKVRASTPQNVKRYERLGYYIFDRYIVEKPDKPAFKVISMKKQVTT</sequence>
<dbReference type="CDD" id="cd04301">
    <property type="entry name" value="NAT_SF"/>
    <property type="match status" value="1"/>
</dbReference>
<evidence type="ECO:0000259" key="3">
    <source>
        <dbReference type="PROSITE" id="PS51186"/>
    </source>
</evidence>
<keyword evidence="1 4" id="KW-0808">Transferase</keyword>
<keyword evidence="5" id="KW-1185">Reference proteome</keyword>
<keyword evidence="2" id="KW-0012">Acyltransferase</keyword>
<comment type="caution">
    <text evidence="4">The sequence shown here is derived from an EMBL/GenBank/DDBJ whole genome shotgun (WGS) entry which is preliminary data.</text>
</comment>
<dbReference type="Gene3D" id="3.40.630.30">
    <property type="match status" value="1"/>
</dbReference>
<gene>
    <name evidence="4" type="ORF">D7Z54_31515</name>
</gene>
<feature type="domain" description="N-acetyltransferase" evidence="3">
    <location>
        <begin position="1"/>
        <end position="157"/>
    </location>
</feature>
<dbReference type="InterPro" id="IPR000182">
    <property type="entry name" value="GNAT_dom"/>
</dbReference>
<protein>
    <submittedName>
        <fullName evidence="4">GNAT family N-acetyltransferase</fullName>
    </submittedName>
</protein>
<evidence type="ECO:0000256" key="2">
    <source>
        <dbReference type="ARBA" id="ARBA00023315"/>
    </source>
</evidence>
<dbReference type="InterPro" id="IPR016181">
    <property type="entry name" value="Acyl_CoA_acyltransferase"/>
</dbReference>